<dbReference type="AlphaFoldDB" id="A0A3D8QZR9"/>
<keyword evidence="3" id="KW-1185">Reference proteome</keyword>
<name>A0A3D8QZR9_9HELO</name>
<feature type="domain" description="DUF7908" evidence="1">
    <location>
        <begin position="77"/>
        <end position="149"/>
    </location>
</feature>
<dbReference type="Proteomes" id="UP000256328">
    <property type="component" value="Unassembled WGS sequence"/>
</dbReference>
<sequence length="151" mass="15998">MFKSSLLSTIININGGLTININNAPIQLVTTLNATSIVTITSTITTDTIVTATATTTPIEQSFVFSIVAEATSPVVAPRKRQELSQNFVGAGGSSGNRCKDAPIFTIRNGQLFEGNQKLSTNVGVSQAQFETSSANRTISTIFSLNTQELL</sequence>
<dbReference type="EMBL" id="PDLN01000014">
    <property type="protein sequence ID" value="RDW67074.1"/>
    <property type="molecule type" value="Genomic_DNA"/>
</dbReference>
<proteinExistence type="predicted"/>
<accession>A0A3D8QZR9</accession>
<dbReference type="Pfam" id="PF25485">
    <property type="entry name" value="DUF7908"/>
    <property type="match status" value="1"/>
</dbReference>
<evidence type="ECO:0000259" key="1">
    <source>
        <dbReference type="Pfam" id="PF25485"/>
    </source>
</evidence>
<protein>
    <recommendedName>
        <fullName evidence="1">DUF7908 domain-containing protein</fullName>
    </recommendedName>
</protein>
<dbReference type="OrthoDB" id="3563678at2759"/>
<reference evidence="2 3" key="1">
    <citation type="journal article" date="2018" name="IMA Fungus">
        <title>IMA Genome-F 9: Draft genome sequence of Annulohypoxylon stygium, Aspergillus mulundensis, Berkeleyomyces basicola (syn. Thielaviopsis basicola), Ceratocystis smalleyi, two Cercospora beticola strains, Coleophoma cylindrospora, Fusarium fracticaudum, Phialophora cf. hyalina, and Morchella septimelata.</title>
        <authorList>
            <person name="Wingfield B.D."/>
            <person name="Bills G.F."/>
            <person name="Dong Y."/>
            <person name="Huang W."/>
            <person name="Nel W.J."/>
            <person name="Swalarsk-Parry B.S."/>
            <person name="Vaghefi N."/>
            <person name="Wilken P.M."/>
            <person name="An Z."/>
            <person name="de Beer Z.W."/>
            <person name="De Vos L."/>
            <person name="Chen L."/>
            <person name="Duong T.A."/>
            <person name="Gao Y."/>
            <person name="Hammerbacher A."/>
            <person name="Kikkert J.R."/>
            <person name="Li Y."/>
            <person name="Li H."/>
            <person name="Li K."/>
            <person name="Li Q."/>
            <person name="Liu X."/>
            <person name="Ma X."/>
            <person name="Naidoo K."/>
            <person name="Pethybridge S.J."/>
            <person name="Sun J."/>
            <person name="Steenkamp E.T."/>
            <person name="van der Nest M.A."/>
            <person name="van Wyk S."/>
            <person name="Wingfield M.J."/>
            <person name="Xiong C."/>
            <person name="Yue Q."/>
            <person name="Zhang X."/>
        </authorList>
    </citation>
    <scope>NUCLEOTIDE SEQUENCE [LARGE SCALE GENOMIC DNA]</scope>
    <source>
        <strain evidence="2 3">BP5796</strain>
    </source>
</reference>
<dbReference type="InterPro" id="IPR057230">
    <property type="entry name" value="DUF7908"/>
</dbReference>
<organism evidence="2 3">
    <name type="scientific">Coleophoma crateriformis</name>
    <dbReference type="NCBI Taxonomy" id="565419"/>
    <lineage>
        <taxon>Eukaryota</taxon>
        <taxon>Fungi</taxon>
        <taxon>Dikarya</taxon>
        <taxon>Ascomycota</taxon>
        <taxon>Pezizomycotina</taxon>
        <taxon>Leotiomycetes</taxon>
        <taxon>Helotiales</taxon>
        <taxon>Dermateaceae</taxon>
        <taxon>Coleophoma</taxon>
    </lineage>
</organism>
<gene>
    <name evidence="2" type="ORF">BP5796_09823</name>
</gene>
<evidence type="ECO:0000313" key="2">
    <source>
        <dbReference type="EMBL" id="RDW67074.1"/>
    </source>
</evidence>
<comment type="caution">
    <text evidence="2">The sequence shown here is derived from an EMBL/GenBank/DDBJ whole genome shotgun (WGS) entry which is preliminary data.</text>
</comment>
<evidence type="ECO:0000313" key="3">
    <source>
        <dbReference type="Proteomes" id="UP000256328"/>
    </source>
</evidence>